<dbReference type="CDD" id="cd11040">
    <property type="entry name" value="CYP7_CYP8-like"/>
    <property type="match status" value="1"/>
</dbReference>
<dbReference type="SUPFAM" id="SSF48264">
    <property type="entry name" value="Cytochrome P450"/>
    <property type="match status" value="1"/>
</dbReference>
<keyword evidence="4" id="KW-0503">Monooxygenase</keyword>
<keyword evidence="5" id="KW-0812">Transmembrane</keyword>
<proteinExistence type="inferred from homology"/>
<keyword evidence="5" id="KW-0472">Membrane</keyword>
<dbReference type="EMBL" id="MU005601">
    <property type="protein sequence ID" value="KAF2679764.1"/>
    <property type="molecule type" value="Genomic_DNA"/>
</dbReference>
<dbReference type="Gene3D" id="1.10.630.10">
    <property type="entry name" value="Cytochrome P450"/>
    <property type="match status" value="1"/>
</dbReference>
<comment type="similarity">
    <text evidence="4">Belongs to the cytochrome P450 family.</text>
</comment>
<keyword evidence="4" id="KW-0560">Oxidoreductase</keyword>
<organism evidence="6 7">
    <name type="scientific">Lentithecium fluviatile CBS 122367</name>
    <dbReference type="NCBI Taxonomy" id="1168545"/>
    <lineage>
        <taxon>Eukaryota</taxon>
        <taxon>Fungi</taxon>
        <taxon>Dikarya</taxon>
        <taxon>Ascomycota</taxon>
        <taxon>Pezizomycotina</taxon>
        <taxon>Dothideomycetes</taxon>
        <taxon>Pleosporomycetidae</taxon>
        <taxon>Pleosporales</taxon>
        <taxon>Massarineae</taxon>
        <taxon>Lentitheciaceae</taxon>
        <taxon>Lentithecium</taxon>
    </lineage>
</organism>
<feature type="transmembrane region" description="Helical" evidence="5">
    <location>
        <begin position="6"/>
        <end position="25"/>
    </location>
</feature>
<accession>A0A6G1IND9</accession>
<dbReference type="GO" id="GO:0016705">
    <property type="term" value="F:oxidoreductase activity, acting on paired donors, with incorporation or reduction of molecular oxygen"/>
    <property type="evidence" value="ECO:0007669"/>
    <property type="project" value="InterPro"/>
</dbReference>
<sequence>MFSILDLVFVAFVAVVYGGAYVFLYSTQSKREPRLPPTVIPYLDPPIGIAKEKVNYLVNLRMKYKLPIFTLRMPFQRLYVVNAAELIRIIQAKTNLGTFVPNLLDFGLLFSGVNKETQEFLRSAAATQGNSFTVSVHKFLAQGPTLQVATRTAVDRLAASVRNSFGLPRINQVGLLEIIRHDLMRALTGAIYGPENPYDDPEVEASWQAFVPGITHLLYSVPRLTARKALRARSRIHIAFTKYFETGGHHQAFAMIPEIFEWNRRSGISLPEAAKLEMATSLAMLSSGAITAFWLLFHICSNPEVLEQCRAELAELVSTKTESTADAQVKVVDLSLLKKKCPTMIAMLNETLRYHSTLINIKKVDHNTTLAGQYLLKKDAIIMIPGTAVHHDPEIWGPSATTFDHRRLATSEGQKKLQSTLSFRPFGAGSTMCPGRHFSTNVMLSLVAIVLLQFDIKPAEGRWVMPTKWKADLWNAMPKPDADIPVRINPRESVQAVHWKFVWGDNAGQDADAKQED</sequence>
<keyword evidence="5" id="KW-1133">Transmembrane helix</keyword>
<dbReference type="GO" id="GO:0005506">
    <property type="term" value="F:iron ion binding"/>
    <property type="evidence" value="ECO:0007669"/>
    <property type="project" value="InterPro"/>
</dbReference>
<dbReference type="PANTHER" id="PTHR47582">
    <property type="entry name" value="P450, PUTATIVE (EUROFUNG)-RELATED"/>
    <property type="match status" value="1"/>
</dbReference>
<dbReference type="AlphaFoldDB" id="A0A6G1IND9"/>
<dbReference type="OrthoDB" id="3366823at2759"/>
<evidence type="ECO:0000256" key="5">
    <source>
        <dbReference type="SAM" id="Phobius"/>
    </source>
</evidence>
<gene>
    <name evidence="6" type="ORF">K458DRAFT_393605</name>
</gene>
<evidence type="ECO:0000256" key="1">
    <source>
        <dbReference type="ARBA" id="ARBA00022723"/>
    </source>
</evidence>
<dbReference type="PROSITE" id="PS00086">
    <property type="entry name" value="CYTOCHROME_P450"/>
    <property type="match status" value="1"/>
</dbReference>
<dbReference type="InterPro" id="IPR053007">
    <property type="entry name" value="CYP450_monoxygenase_sec-met"/>
</dbReference>
<evidence type="ECO:0000313" key="6">
    <source>
        <dbReference type="EMBL" id="KAF2679764.1"/>
    </source>
</evidence>
<evidence type="ECO:0000256" key="2">
    <source>
        <dbReference type="ARBA" id="ARBA00023004"/>
    </source>
</evidence>
<comment type="cofactor">
    <cofactor evidence="3">
        <name>heme</name>
        <dbReference type="ChEBI" id="CHEBI:30413"/>
    </cofactor>
</comment>
<keyword evidence="2 3" id="KW-0408">Iron</keyword>
<dbReference type="InterPro" id="IPR001128">
    <property type="entry name" value="Cyt_P450"/>
</dbReference>
<evidence type="ECO:0000256" key="3">
    <source>
        <dbReference type="PIRSR" id="PIRSR602401-1"/>
    </source>
</evidence>
<keyword evidence="7" id="KW-1185">Reference proteome</keyword>
<protein>
    <submittedName>
        <fullName evidence="6">Cytochrome P450</fullName>
    </submittedName>
</protein>
<reference evidence="6" key="1">
    <citation type="journal article" date="2020" name="Stud. Mycol.">
        <title>101 Dothideomycetes genomes: a test case for predicting lifestyles and emergence of pathogens.</title>
        <authorList>
            <person name="Haridas S."/>
            <person name="Albert R."/>
            <person name="Binder M."/>
            <person name="Bloem J."/>
            <person name="Labutti K."/>
            <person name="Salamov A."/>
            <person name="Andreopoulos B."/>
            <person name="Baker S."/>
            <person name="Barry K."/>
            <person name="Bills G."/>
            <person name="Bluhm B."/>
            <person name="Cannon C."/>
            <person name="Castanera R."/>
            <person name="Culley D."/>
            <person name="Daum C."/>
            <person name="Ezra D."/>
            <person name="Gonzalez J."/>
            <person name="Henrissat B."/>
            <person name="Kuo A."/>
            <person name="Liang C."/>
            <person name="Lipzen A."/>
            <person name="Lutzoni F."/>
            <person name="Magnuson J."/>
            <person name="Mondo S."/>
            <person name="Nolan M."/>
            <person name="Ohm R."/>
            <person name="Pangilinan J."/>
            <person name="Park H.-J."/>
            <person name="Ramirez L."/>
            <person name="Alfaro M."/>
            <person name="Sun H."/>
            <person name="Tritt A."/>
            <person name="Yoshinaga Y."/>
            <person name="Zwiers L.-H."/>
            <person name="Turgeon B."/>
            <person name="Goodwin S."/>
            <person name="Spatafora J."/>
            <person name="Crous P."/>
            <person name="Grigoriev I."/>
        </authorList>
    </citation>
    <scope>NUCLEOTIDE SEQUENCE</scope>
    <source>
        <strain evidence="6">CBS 122367</strain>
    </source>
</reference>
<dbReference type="InterPro" id="IPR002401">
    <property type="entry name" value="Cyt_P450_E_grp-I"/>
</dbReference>
<evidence type="ECO:0000256" key="4">
    <source>
        <dbReference type="RuleBase" id="RU000461"/>
    </source>
</evidence>
<dbReference type="GO" id="GO:0020037">
    <property type="term" value="F:heme binding"/>
    <property type="evidence" value="ECO:0007669"/>
    <property type="project" value="InterPro"/>
</dbReference>
<dbReference type="PRINTS" id="PR00463">
    <property type="entry name" value="EP450I"/>
</dbReference>
<feature type="binding site" description="axial binding residue" evidence="3">
    <location>
        <position position="433"/>
    </location>
    <ligand>
        <name>heme</name>
        <dbReference type="ChEBI" id="CHEBI:30413"/>
    </ligand>
    <ligandPart>
        <name>Fe</name>
        <dbReference type="ChEBI" id="CHEBI:18248"/>
    </ligandPart>
</feature>
<dbReference type="GO" id="GO:0004497">
    <property type="term" value="F:monooxygenase activity"/>
    <property type="evidence" value="ECO:0007669"/>
    <property type="project" value="UniProtKB-KW"/>
</dbReference>
<dbReference type="Proteomes" id="UP000799291">
    <property type="component" value="Unassembled WGS sequence"/>
</dbReference>
<name>A0A6G1IND9_9PLEO</name>
<dbReference type="InterPro" id="IPR036396">
    <property type="entry name" value="Cyt_P450_sf"/>
</dbReference>
<dbReference type="Pfam" id="PF00067">
    <property type="entry name" value="p450"/>
    <property type="match status" value="1"/>
</dbReference>
<dbReference type="InterPro" id="IPR017972">
    <property type="entry name" value="Cyt_P450_CS"/>
</dbReference>
<keyword evidence="3 4" id="KW-0349">Heme</keyword>
<dbReference type="PANTHER" id="PTHR47582:SF1">
    <property type="entry name" value="P450, PUTATIVE (EUROFUNG)-RELATED"/>
    <property type="match status" value="1"/>
</dbReference>
<evidence type="ECO:0000313" key="7">
    <source>
        <dbReference type="Proteomes" id="UP000799291"/>
    </source>
</evidence>
<keyword evidence="1 3" id="KW-0479">Metal-binding</keyword>